<dbReference type="SUPFAM" id="SSF52242">
    <property type="entry name" value="Cobalamin (vitamin B12)-binding domain"/>
    <property type="match status" value="1"/>
</dbReference>
<dbReference type="GO" id="GO:0003824">
    <property type="term" value="F:catalytic activity"/>
    <property type="evidence" value="ECO:0007669"/>
    <property type="project" value="InterPro"/>
</dbReference>
<dbReference type="PROSITE" id="PS51332">
    <property type="entry name" value="B12_BINDING"/>
    <property type="match status" value="1"/>
</dbReference>
<dbReference type="SFLD" id="SFLDG01082">
    <property type="entry name" value="B12-binding_domain_containing"/>
    <property type="match status" value="1"/>
</dbReference>
<keyword evidence="5" id="KW-0479">Metal-binding</keyword>
<dbReference type="GO" id="GO:0046872">
    <property type="term" value="F:metal ion binding"/>
    <property type="evidence" value="ECO:0007669"/>
    <property type="project" value="UniProtKB-KW"/>
</dbReference>
<dbReference type="Pfam" id="PF04055">
    <property type="entry name" value="Radical_SAM"/>
    <property type="match status" value="1"/>
</dbReference>
<keyword evidence="2" id="KW-0489">Methyltransferase</keyword>
<dbReference type="InterPro" id="IPR006638">
    <property type="entry name" value="Elp3/MiaA/NifB-like_rSAM"/>
</dbReference>
<dbReference type="SFLD" id="SFLDS00029">
    <property type="entry name" value="Radical_SAM"/>
    <property type="match status" value="1"/>
</dbReference>
<dbReference type="GO" id="GO:0051539">
    <property type="term" value="F:4 iron, 4 sulfur cluster binding"/>
    <property type="evidence" value="ECO:0007669"/>
    <property type="project" value="UniProtKB-KW"/>
</dbReference>
<dbReference type="SFLD" id="SFLDG01123">
    <property type="entry name" value="methyltransferase_(Class_B)"/>
    <property type="match status" value="1"/>
</dbReference>
<keyword evidence="3" id="KW-0808">Transferase</keyword>
<dbReference type="Gene3D" id="3.40.50.280">
    <property type="entry name" value="Cobalamin-binding domain"/>
    <property type="match status" value="1"/>
</dbReference>
<keyword evidence="7" id="KW-0411">Iron-sulfur</keyword>
<organism evidence="10">
    <name type="scientific">marine metagenome</name>
    <dbReference type="NCBI Taxonomy" id="408172"/>
    <lineage>
        <taxon>unclassified sequences</taxon>
        <taxon>metagenomes</taxon>
        <taxon>ecological metagenomes</taxon>
    </lineage>
</organism>
<keyword evidence="4" id="KW-0949">S-adenosyl-L-methionine</keyword>
<dbReference type="InterPro" id="IPR006158">
    <property type="entry name" value="Cobalamin-bd"/>
</dbReference>
<evidence type="ECO:0000256" key="6">
    <source>
        <dbReference type="ARBA" id="ARBA00023004"/>
    </source>
</evidence>
<evidence type="ECO:0000313" key="10">
    <source>
        <dbReference type="EMBL" id="SVB24272.1"/>
    </source>
</evidence>
<dbReference type="SMART" id="SM00729">
    <property type="entry name" value="Elp3"/>
    <property type="match status" value="1"/>
</dbReference>
<name>A0A382CEN2_9ZZZZ</name>
<dbReference type="InterPro" id="IPR007197">
    <property type="entry name" value="rSAM"/>
</dbReference>
<dbReference type="InterPro" id="IPR051198">
    <property type="entry name" value="BchE-like"/>
</dbReference>
<dbReference type="EMBL" id="UINC01034048">
    <property type="protein sequence ID" value="SVB24272.1"/>
    <property type="molecule type" value="Genomic_DNA"/>
</dbReference>
<dbReference type="Pfam" id="PF02310">
    <property type="entry name" value="B12-binding"/>
    <property type="match status" value="1"/>
</dbReference>
<feature type="domain" description="Radical SAM core" evidence="9">
    <location>
        <begin position="211"/>
        <end position="443"/>
    </location>
</feature>
<dbReference type="InterPro" id="IPR034466">
    <property type="entry name" value="Methyltransferase_Class_B"/>
</dbReference>
<dbReference type="InterPro" id="IPR058240">
    <property type="entry name" value="rSAM_sf"/>
</dbReference>
<evidence type="ECO:0000256" key="3">
    <source>
        <dbReference type="ARBA" id="ARBA00022679"/>
    </source>
</evidence>
<protein>
    <submittedName>
        <fullName evidence="10">Uncharacterized protein</fullName>
    </submittedName>
</protein>
<evidence type="ECO:0000256" key="2">
    <source>
        <dbReference type="ARBA" id="ARBA00022603"/>
    </source>
</evidence>
<feature type="domain" description="B12-binding" evidence="8">
    <location>
        <begin position="8"/>
        <end position="160"/>
    </location>
</feature>
<evidence type="ECO:0000256" key="4">
    <source>
        <dbReference type="ARBA" id="ARBA00022691"/>
    </source>
</evidence>
<evidence type="ECO:0000259" key="9">
    <source>
        <dbReference type="PROSITE" id="PS51918"/>
    </source>
</evidence>
<dbReference type="AlphaFoldDB" id="A0A382CEN2"/>
<evidence type="ECO:0000256" key="5">
    <source>
        <dbReference type="ARBA" id="ARBA00022723"/>
    </source>
</evidence>
<evidence type="ECO:0000259" key="8">
    <source>
        <dbReference type="PROSITE" id="PS51332"/>
    </source>
</evidence>
<comment type="cofactor">
    <cofactor evidence="1">
        <name>[4Fe-4S] cluster</name>
        <dbReference type="ChEBI" id="CHEBI:49883"/>
    </cofactor>
</comment>
<dbReference type="CDD" id="cd01335">
    <property type="entry name" value="Radical_SAM"/>
    <property type="match status" value="1"/>
</dbReference>
<keyword evidence="6" id="KW-0408">Iron</keyword>
<dbReference type="PANTHER" id="PTHR43409:SF7">
    <property type="entry name" value="BLL1977 PROTEIN"/>
    <property type="match status" value="1"/>
</dbReference>
<proteinExistence type="predicted"/>
<dbReference type="PANTHER" id="PTHR43409">
    <property type="entry name" value="ANAEROBIC MAGNESIUM-PROTOPORPHYRIN IX MONOMETHYL ESTER CYCLASE-RELATED"/>
    <property type="match status" value="1"/>
</dbReference>
<dbReference type="Gene3D" id="3.80.30.20">
    <property type="entry name" value="tm_1862 like domain"/>
    <property type="match status" value="1"/>
</dbReference>
<accession>A0A382CEN2</accession>
<gene>
    <name evidence="10" type="ORF">METZ01_LOCUS177126</name>
</gene>
<dbReference type="PROSITE" id="PS51918">
    <property type="entry name" value="RADICAL_SAM"/>
    <property type="match status" value="1"/>
</dbReference>
<evidence type="ECO:0000256" key="1">
    <source>
        <dbReference type="ARBA" id="ARBA00001966"/>
    </source>
</evidence>
<dbReference type="GO" id="GO:0031419">
    <property type="term" value="F:cobalamin binding"/>
    <property type="evidence" value="ECO:0007669"/>
    <property type="project" value="InterPro"/>
</dbReference>
<reference evidence="10" key="1">
    <citation type="submission" date="2018-05" db="EMBL/GenBank/DDBJ databases">
        <authorList>
            <person name="Lanie J.A."/>
            <person name="Ng W.-L."/>
            <person name="Kazmierczak K.M."/>
            <person name="Andrzejewski T.M."/>
            <person name="Davidsen T.M."/>
            <person name="Wayne K.J."/>
            <person name="Tettelin H."/>
            <person name="Glass J.I."/>
            <person name="Rusch D."/>
            <person name="Podicherti R."/>
            <person name="Tsui H.-C.T."/>
            <person name="Winkler M.E."/>
        </authorList>
    </citation>
    <scope>NUCLEOTIDE SEQUENCE</scope>
</reference>
<evidence type="ECO:0000256" key="7">
    <source>
        <dbReference type="ARBA" id="ARBA00023014"/>
    </source>
</evidence>
<dbReference type="InterPro" id="IPR036724">
    <property type="entry name" value="Cobalamin-bd_sf"/>
</dbReference>
<sequence length="564" mass="63827">MSRILLLRPPAVFASSSYSVPVTMPQATAYLAANLLKHGHEVQCLDALAEGIDHIGVSYAPSVRYRGLSTEAIVDRIKSAPDAIGVTAQFSQDWPHIEGIINAIHAKFPDIPIIVGGEHATALPEHTLNTCSAVQYIALGEGELTIVDFAEFLDGNREIDNVQGICYLDVDGSVHRTSTRPRLQTPDDLPWPAWELFDLEPYFRTGEGHGVERGRSMPLLATRGCPYQCTFCSNPAMWTTRYVMRKPELVVKEIEHYINRYAAQNIDFMDLTAFTRKSWIMEFCKEIQDRSLNFTWQLPSGTRVEQMDEECLAAMAATGCMNLTLAPESGSDRTLKEIKKKVKLSKIFETIRYAKQQQMFVKCNLIIGFPAERRKDVWKTLWTSLRFSFMGVDDVGLNLFSPYPGSELFSYLQTTGKIKKIDNSYFEDLMVLQNIRRSSHFCENISPLELSFYRLVGLCSFYGFSYLLHPSRILRTIRNYRSDRSDTVFEERLFALFHRRQIEKATLRREIVTSNNPSSLATEVSRRDSLPSGVAEPAVELIVVAEPMPVAEQKSVTPSVSNRS</sequence>
<dbReference type="InterPro" id="IPR023404">
    <property type="entry name" value="rSAM_horseshoe"/>
</dbReference>
<dbReference type="CDD" id="cd02068">
    <property type="entry name" value="radical_SAM_B12_BD"/>
    <property type="match status" value="1"/>
</dbReference>
<dbReference type="SUPFAM" id="SSF102114">
    <property type="entry name" value="Radical SAM enzymes"/>
    <property type="match status" value="1"/>
</dbReference>